<dbReference type="Proteomes" id="UP001152607">
    <property type="component" value="Unassembled WGS sequence"/>
</dbReference>
<evidence type="ECO:0000313" key="1">
    <source>
        <dbReference type="EMBL" id="CAI6297564.1"/>
    </source>
</evidence>
<proteinExistence type="predicted"/>
<protein>
    <submittedName>
        <fullName evidence="1">Uncharacterized protein</fullName>
    </submittedName>
</protein>
<reference evidence="1" key="1">
    <citation type="submission" date="2023-01" db="EMBL/GenBank/DDBJ databases">
        <authorList>
            <person name="Van Ghelder C."/>
            <person name="Rancurel C."/>
        </authorList>
    </citation>
    <scope>NUCLEOTIDE SEQUENCE</scope>
    <source>
        <strain evidence="1">CNCM I-4278</strain>
    </source>
</reference>
<keyword evidence="2" id="KW-1185">Reference proteome</keyword>
<accession>A0A9W4U783</accession>
<dbReference type="AlphaFoldDB" id="A0A9W4U783"/>
<comment type="caution">
    <text evidence="1">The sequence shown here is derived from an EMBL/GenBank/DDBJ whole genome shotgun (WGS) entry which is preliminary data.</text>
</comment>
<organism evidence="1 2">
    <name type="scientific">Periconia digitata</name>
    <dbReference type="NCBI Taxonomy" id="1303443"/>
    <lineage>
        <taxon>Eukaryota</taxon>
        <taxon>Fungi</taxon>
        <taxon>Dikarya</taxon>
        <taxon>Ascomycota</taxon>
        <taxon>Pezizomycotina</taxon>
        <taxon>Dothideomycetes</taxon>
        <taxon>Pleosporomycetidae</taxon>
        <taxon>Pleosporales</taxon>
        <taxon>Massarineae</taxon>
        <taxon>Periconiaceae</taxon>
        <taxon>Periconia</taxon>
    </lineage>
</organism>
<evidence type="ECO:0000313" key="2">
    <source>
        <dbReference type="Proteomes" id="UP001152607"/>
    </source>
</evidence>
<dbReference type="EMBL" id="CAOQHR010000002">
    <property type="protein sequence ID" value="CAI6297564.1"/>
    <property type="molecule type" value="Genomic_DNA"/>
</dbReference>
<gene>
    <name evidence="1" type="ORF">PDIGIT_LOCUS2709</name>
</gene>
<sequence>MLAIGKDSKGYSIQLDMKSCLDLLQALDVDDSLRDPPFAEYSILAFFISTNVIKKLATVLKSSPILSVLILIKLRCFRTNSYCENQMTKSALSLLVELHG</sequence>
<name>A0A9W4U783_9PLEO</name>